<evidence type="ECO:0000256" key="6">
    <source>
        <dbReference type="ARBA" id="ARBA00023136"/>
    </source>
</evidence>
<gene>
    <name evidence="9" type="ORF">DAETH_39100</name>
</gene>
<proteinExistence type="inferred from homology"/>
<evidence type="ECO:0000313" key="10">
    <source>
        <dbReference type="Proteomes" id="UP001064971"/>
    </source>
</evidence>
<evidence type="ECO:0000313" key="9">
    <source>
        <dbReference type="EMBL" id="BDP43941.1"/>
    </source>
</evidence>
<comment type="subcellular location">
    <subcellularLocation>
        <location evidence="1 7">Cell membrane</location>
        <topology evidence="1 7">Multi-pass membrane protein</topology>
    </subcellularLocation>
</comment>
<dbReference type="SUPFAM" id="SSF161098">
    <property type="entry name" value="MetI-like"/>
    <property type="match status" value="1"/>
</dbReference>
<dbReference type="RefSeq" id="WP_264777774.1">
    <property type="nucleotide sequence ID" value="NZ_AP026561.1"/>
</dbReference>
<dbReference type="Proteomes" id="UP001064971">
    <property type="component" value="Plasmid pDAETH-1"/>
</dbReference>
<feature type="transmembrane region" description="Helical" evidence="7">
    <location>
        <begin position="254"/>
        <end position="275"/>
    </location>
</feature>
<dbReference type="PANTHER" id="PTHR43744:SF12">
    <property type="entry name" value="ABC TRANSPORTER PERMEASE PROTEIN MG189-RELATED"/>
    <property type="match status" value="1"/>
</dbReference>
<dbReference type="Pfam" id="PF00528">
    <property type="entry name" value="BPD_transp_1"/>
    <property type="match status" value="1"/>
</dbReference>
<organism evidence="9 10">
    <name type="scientific">Deinococcus aetherius</name>
    <dbReference type="NCBI Taxonomy" id="200252"/>
    <lineage>
        <taxon>Bacteria</taxon>
        <taxon>Thermotogati</taxon>
        <taxon>Deinococcota</taxon>
        <taxon>Deinococci</taxon>
        <taxon>Deinococcales</taxon>
        <taxon>Deinococcaceae</taxon>
        <taxon>Deinococcus</taxon>
    </lineage>
</organism>
<dbReference type="InterPro" id="IPR000515">
    <property type="entry name" value="MetI-like"/>
</dbReference>
<dbReference type="PANTHER" id="PTHR43744">
    <property type="entry name" value="ABC TRANSPORTER PERMEASE PROTEIN MG189-RELATED-RELATED"/>
    <property type="match status" value="1"/>
</dbReference>
<keyword evidence="9" id="KW-0614">Plasmid</keyword>
<feature type="transmembrane region" description="Helical" evidence="7">
    <location>
        <begin position="119"/>
        <end position="139"/>
    </location>
</feature>
<evidence type="ECO:0000256" key="7">
    <source>
        <dbReference type="RuleBase" id="RU363032"/>
    </source>
</evidence>
<name>A0ABN6RNN0_9DEIO</name>
<sequence length="289" mass="31667">MTTLPAPRARRAPFSFARFRGILTHLVLLAVGAFYIFPFLWMVGSSLKTSGEFFTGGLSILPAAPQWHNYADAWSKGNFGTYFFNTVLFALGSTALLILLSSAAGYVLARTNFPGRPAVIGVMLALFFIPGGYTILPLFDLVSRLGLLNTLWSVIIVVTAGSIIYNTILFSGYFTTLPKELEEAATMDGASLPRTFWSVALPQATPMIATVGLFHFMYSWNSFFIPLVFTIGNPKLRTLAVGLQAFIGENQTQWTWIAAGAVITILPIMLLFFFLQRYFVDAIAGAVKG</sequence>
<dbReference type="InterPro" id="IPR035906">
    <property type="entry name" value="MetI-like_sf"/>
</dbReference>
<evidence type="ECO:0000256" key="4">
    <source>
        <dbReference type="ARBA" id="ARBA00022692"/>
    </source>
</evidence>
<keyword evidence="5 7" id="KW-1133">Transmembrane helix</keyword>
<keyword evidence="10" id="KW-1185">Reference proteome</keyword>
<accession>A0ABN6RNN0</accession>
<reference evidence="9" key="1">
    <citation type="submission" date="2022-07" db="EMBL/GenBank/DDBJ databases">
        <title>Complete Genome Sequence of the Radioresistant Bacterium Deinococcus aetherius ST0316, Isolated from the Air Dust collected in Lower Stratosphere above Japan.</title>
        <authorList>
            <person name="Satoh K."/>
            <person name="Hagiwara K."/>
            <person name="Katsumata K."/>
            <person name="Kubo A."/>
            <person name="Yokobori S."/>
            <person name="Yamagishi A."/>
            <person name="Oono Y."/>
            <person name="Narumi I."/>
        </authorList>
    </citation>
    <scope>NUCLEOTIDE SEQUENCE</scope>
    <source>
        <strain evidence="9">ST0316</strain>
        <plasmid evidence="9">pDAETH-1</plasmid>
    </source>
</reference>
<dbReference type="Gene3D" id="1.10.3720.10">
    <property type="entry name" value="MetI-like"/>
    <property type="match status" value="1"/>
</dbReference>
<dbReference type="PROSITE" id="PS50928">
    <property type="entry name" value="ABC_TM1"/>
    <property type="match status" value="1"/>
</dbReference>
<keyword evidence="6 7" id="KW-0472">Membrane</keyword>
<keyword evidence="4 7" id="KW-0812">Transmembrane</keyword>
<feature type="transmembrane region" description="Helical" evidence="7">
    <location>
        <begin position="151"/>
        <end position="174"/>
    </location>
</feature>
<evidence type="ECO:0000256" key="1">
    <source>
        <dbReference type="ARBA" id="ARBA00004651"/>
    </source>
</evidence>
<feature type="transmembrane region" description="Helical" evidence="7">
    <location>
        <begin position="21"/>
        <end position="43"/>
    </location>
</feature>
<evidence type="ECO:0000259" key="8">
    <source>
        <dbReference type="PROSITE" id="PS50928"/>
    </source>
</evidence>
<dbReference type="EMBL" id="AP026561">
    <property type="protein sequence ID" value="BDP43941.1"/>
    <property type="molecule type" value="Genomic_DNA"/>
</dbReference>
<keyword evidence="3" id="KW-1003">Cell membrane</keyword>
<feature type="transmembrane region" description="Helical" evidence="7">
    <location>
        <begin position="195"/>
        <end position="218"/>
    </location>
</feature>
<protein>
    <submittedName>
        <fullName evidence="9">Sugar ABC transporter permease</fullName>
    </submittedName>
</protein>
<keyword evidence="2 7" id="KW-0813">Transport</keyword>
<feature type="transmembrane region" description="Helical" evidence="7">
    <location>
        <begin position="82"/>
        <end position="107"/>
    </location>
</feature>
<geneLocation type="plasmid" evidence="9 10">
    <name>pDAETH-1</name>
</geneLocation>
<evidence type="ECO:0000256" key="3">
    <source>
        <dbReference type="ARBA" id="ARBA00022475"/>
    </source>
</evidence>
<comment type="similarity">
    <text evidence="7">Belongs to the binding-protein-dependent transport system permease family.</text>
</comment>
<feature type="domain" description="ABC transmembrane type-1" evidence="8">
    <location>
        <begin position="83"/>
        <end position="275"/>
    </location>
</feature>
<evidence type="ECO:0000256" key="5">
    <source>
        <dbReference type="ARBA" id="ARBA00022989"/>
    </source>
</evidence>
<evidence type="ECO:0000256" key="2">
    <source>
        <dbReference type="ARBA" id="ARBA00022448"/>
    </source>
</evidence>
<dbReference type="CDD" id="cd06261">
    <property type="entry name" value="TM_PBP2"/>
    <property type="match status" value="1"/>
</dbReference>